<dbReference type="Gene3D" id="1.10.8.60">
    <property type="match status" value="1"/>
</dbReference>
<evidence type="ECO:0000256" key="8">
    <source>
        <dbReference type="ARBA" id="ARBA00049244"/>
    </source>
</evidence>
<dbReference type="Proteomes" id="UP000182321">
    <property type="component" value="Unassembled WGS sequence"/>
</dbReference>
<dbReference type="SUPFAM" id="SSF52540">
    <property type="entry name" value="P-loop containing nucleoside triphosphate hydrolases"/>
    <property type="match status" value="1"/>
</dbReference>
<dbReference type="EMBL" id="FNZX01000007">
    <property type="protein sequence ID" value="SEK58732.1"/>
    <property type="molecule type" value="Genomic_DNA"/>
</dbReference>
<dbReference type="NCBIfam" id="TIGR01128">
    <property type="entry name" value="holA"/>
    <property type="match status" value="1"/>
</dbReference>
<organism evidence="11 12">
    <name type="scientific">Pseudobutyrivibrio ruminis</name>
    <dbReference type="NCBI Taxonomy" id="46206"/>
    <lineage>
        <taxon>Bacteria</taxon>
        <taxon>Bacillati</taxon>
        <taxon>Bacillota</taxon>
        <taxon>Clostridia</taxon>
        <taxon>Lachnospirales</taxon>
        <taxon>Lachnospiraceae</taxon>
        <taxon>Pseudobutyrivibrio</taxon>
    </lineage>
</organism>
<dbReference type="InterPro" id="IPR008921">
    <property type="entry name" value="DNA_pol3_clamp-load_cplx_C"/>
</dbReference>
<dbReference type="GO" id="GO:0009360">
    <property type="term" value="C:DNA polymerase III complex"/>
    <property type="evidence" value="ECO:0007669"/>
    <property type="project" value="InterPro"/>
</dbReference>
<evidence type="ECO:0000256" key="5">
    <source>
        <dbReference type="ARBA" id="ARBA00022705"/>
    </source>
</evidence>
<dbReference type="Pfam" id="PF21694">
    <property type="entry name" value="DNA_pol3_delta_C"/>
    <property type="match status" value="1"/>
</dbReference>
<evidence type="ECO:0000313" key="12">
    <source>
        <dbReference type="Proteomes" id="UP000182321"/>
    </source>
</evidence>
<evidence type="ECO:0000259" key="9">
    <source>
        <dbReference type="Pfam" id="PF06144"/>
    </source>
</evidence>
<accession>A0A1H7IA73</accession>
<sequence length="326" mass="36997">MRRIDEDISSGQFQNIYLLYGEEDYLKLQYKNKLLKALVNEGDNMNFTKYEDNGINVGQVIDQAETMPFFAEHRVILIENSGFGKKMPEDLGNYLSNIPDFTIFIFVEPSADKRGKLYKAAKAAGREIEMNMPNESVLAKWVGGQLNAAGKQMKRDAWSQFLNMTHDSMDNMATELDKLVSYVGDRNQITLEDVNAICIARVETKIFDMLNAISAKDLKKTLDLYQDMLSAKEPPMRILTMIVRQFRQMKVIKELSAYGNNAGTIASKVGMPDFAVKRTMQLANNFSAKEITNLLNDAADFEEQFKTGRLDEKLAVELIIMKYAGK</sequence>
<gene>
    <name evidence="11" type="ORF">SAMN02910377_01248</name>
</gene>
<evidence type="ECO:0000256" key="3">
    <source>
        <dbReference type="ARBA" id="ARBA00022679"/>
    </source>
</evidence>
<keyword evidence="5" id="KW-0235">DNA replication</keyword>
<evidence type="ECO:0000256" key="2">
    <source>
        <dbReference type="ARBA" id="ARBA00017703"/>
    </source>
</evidence>
<feature type="domain" description="DNA polymerase III delta subunit-like C-terminal" evidence="10">
    <location>
        <begin position="203"/>
        <end position="323"/>
    </location>
</feature>
<dbReference type="EC" id="2.7.7.7" evidence="1"/>
<evidence type="ECO:0000313" key="11">
    <source>
        <dbReference type="EMBL" id="SEK58732.1"/>
    </source>
</evidence>
<evidence type="ECO:0000259" key="10">
    <source>
        <dbReference type="Pfam" id="PF21694"/>
    </source>
</evidence>
<dbReference type="InterPro" id="IPR005790">
    <property type="entry name" value="DNA_polIII_delta"/>
</dbReference>
<feature type="domain" description="DNA polymerase III delta N-terminal" evidence="9">
    <location>
        <begin position="17"/>
        <end position="129"/>
    </location>
</feature>
<protein>
    <recommendedName>
        <fullName evidence="2">DNA polymerase III subunit delta</fullName>
        <ecNumber evidence="1">2.7.7.7</ecNumber>
    </recommendedName>
</protein>
<keyword evidence="12" id="KW-1185">Reference proteome</keyword>
<reference evidence="12" key="1">
    <citation type="submission" date="2016-10" db="EMBL/GenBank/DDBJ databases">
        <authorList>
            <person name="Varghese N."/>
        </authorList>
    </citation>
    <scope>NUCLEOTIDE SEQUENCE [LARGE SCALE GENOMIC DNA]</scope>
    <source>
        <strain evidence="12">ACV-9</strain>
    </source>
</reference>
<evidence type="ECO:0000256" key="7">
    <source>
        <dbReference type="ARBA" id="ARBA00034754"/>
    </source>
</evidence>
<dbReference type="AlphaFoldDB" id="A0A1H7IA73"/>
<evidence type="ECO:0000256" key="6">
    <source>
        <dbReference type="ARBA" id="ARBA00022932"/>
    </source>
</evidence>
<dbReference type="Gene3D" id="3.40.50.300">
    <property type="entry name" value="P-loop containing nucleotide triphosphate hydrolases"/>
    <property type="match status" value="1"/>
</dbReference>
<dbReference type="PANTHER" id="PTHR34388:SF1">
    <property type="entry name" value="DNA POLYMERASE III SUBUNIT DELTA"/>
    <property type="match status" value="1"/>
</dbReference>
<evidence type="ECO:0000256" key="4">
    <source>
        <dbReference type="ARBA" id="ARBA00022695"/>
    </source>
</evidence>
<comment type="similarity">
    <text evidence="7">Belongs to the DNA polymerase HolA subunit family.</text>
</comment>
<dbReference type="GO" id="GO:0003677">
    <property type="term" value="F:DNA binding"/>
    <property type="evidence" value="ECO:0007669"/>
    <property type="project" value="InterPro"/>
</dbReference>
<dbReference type="Pfam" id="PF06144">
    <property type="entry name" value="DNA_pol3_delta"/>
    <property type="match status" value="1"/>
</dbReference>
<keyword evidence="3" id="KW-0808">Transferase</keyword>
<keyword evidence="6" id="KW-0239">DNA-directed DNA polymerase</keyword>
<evidence type="ECO:0000256" key="1">
    <source>
        <dbReference type="ARBA" id="ARBA00012417"/>
    </source>
</evidence>
<proteinExistence type="inferred from homology"/>
<dbReference type="RefSeq" id="WP_074790322.1">
    <property type="nucleotide sequence ID" value="NZ_FNZX01000007.1"/>
</dbReference>
<dbReference type="Gene3D" id="1.20.272.10">
    <property type="match status" value="1"/>
</dbReference>
<dbReference type="GO" id="GO:0006261">
    <property type="term" value="P:DNA-templated DNA replication"/>
    <property type="evidence" value="ECO:0007669"/>
    <property type="project" value="TreeGrafter"/>
</dbReference>
<dbReference type="InterPro" id="IPR010372">
    <property type="entry name" value="DNA_pol3_delta_N"/>
</dbReference>
<keyword evidence="4" id="KW-0548">Nucleotidyltransferase</keyword>
<dbReference type="PANTHER" id="PTHR34388">
    <property type="entry name" value="DNA POLYMERASE III SUBUNIT DELTA"/>
    <property type="match status" value="1"/>
</dbReference>
<dbReference type="SUPFAM" id="SSF48019">
    <property type="entry name" value="post-AAA+ oligomerization domain-like"/>
    <property type="match status" value="1"/>
</dbReference>
<dbReference type="GO" id="GO:0003887">
    <property type="term" value="F:DNA-directed DNA polymerase activity"/>
    <property type="evidence" value="ECO:0007669"/>
    <property type="project" value="UniProtKB-KW"/>
</dbReference>
<comment type="catalytic activity">
    <reaction evidence="8">
        <text>DNA(n) + a 2'-deoxyribonucleoside 5'-triphosphate = DNA(n+1) + diphosphate</text>
        <dbReference type="Rhea" id="RHEA:22508"/>
        <dbReference type="Rhea" id="RHEA-COMP:17339"/>
        <dbReference type="Rhea" id="RHEA-COMP:17340"/>
        <dbReference type="ChEBI" id="CHEBI:33019"/>
        <dbReference type="ChEBI" id="CHEBI:61560"/>
        <dbReference type="ChEBI" id="CHEBI:173112"/>
        <dbReference type="EC" id="2.7.7.7"/>
    </reaction>
</comment>
<name>A0A1H7IA73_9FIRM</name>
<dbReference type="InterPro" id="IPR048466">
    <property type="entry name" value="DNA_pol3_delta-like_C"/>
</dbReference>
<dbReference type="InterPro" id="IPR027417">
    <property type="entry name" value="P-loop_NTPase"/>
</dbReference>